<evidence type="ECO:0000256" key="7">
    <source>
        <dbReference type="ARBA" id="ARBA00056181"/>
    </source>
</evidence>
<dbReference type="Pfam" id="PF01895">
    <property type="entry name" value="PhoU"/>
    <property type="match status" value="2"/>
</dbReference>
<dbReference type="NCBIfam" id="TIGR02135">
    <property type="entry name" value="phoU_full"/>
    <property type="match status" value="1"/>
</dbReference>
<dbReference type="GO" id="GO:0005737">
    <property type="term" value="C:cytoplasm"/>
    <property type="evidence" value="ECO:0007669"/>
    <property type="project" value="UniProtKB-SubCell"/>
</dbReference>
<dbReference type="PANTHER" id="PTHR42930">
    <property type="entry name" value="PHOSPHATE-SPECIFIC TRANSPORT SYSTEM ACCESSORY PROTEIN PHOU"/>
    <property type="match status" value="1"/>
</dbReference>
<dbReference type="InterPro" id="IPR038078">
    <property type="entry name" value="PhoU-like_sf"/>
</dbReference>
<name>A0A521FZ83_9BACT</name>
<reference evidence="10" key="1">
    <citation type="submission" date="2017-07" db="EMBL/GenBank/DDBJ databases">
        <title>The cable genome - Insights into the physiology and evolution of filamentous bacteria capable of sulfide oxidation via long distance electron transfer.</title>
        <authorList>
            <person name="Thorup C."/>
            <person name="Bjerg J.T."/>
            <person name="Schreiber L."/>
            <person name="Nielsen L.P."/>
            <person name="Kjeldsen K.U."/>
            <person name="Boesen T."/>
            <person name="Boggild A."/>
            <person name="Meysman F."/>
            <person name="Geelhoed J."/>
            <person name="Schramm A."/>
        </authorList>
    </citation>
    <scope>NUCLEOTIDE SEQUENCE [LARGE SCALE GENOMIC DNA]</scope>
    <source>
        <strain evidence="10">GS</strain>
    </source>
</reference>
<feature type="domain" description="PhoU" evidence="9">
    <location>
        <begin position="118"/>
        <end position="202"/>
    </location>
</feature>
<sequence length="218" mass="24571">MILHRKIQKIKKRLLAIGAIVEEQVDLAVKSIVNRDSELAQKVIDGDVAIDLMEVDLEEECLKVLALHQPMAVDLRMIIAVLKINSDLERIGDLAVDATERAIALVNQAPIDFPFDFTTMSQAVQKMLKQSIDALINLDMDLAMQVCASDDAVDAMHAEVYRRVEEAILQHPEDIKQELTCLSVSRYLERIADHTTNIAEDVIYLIQGNIVRHQDTIY</sequence>
<gene>
    <name evidence="10" type="ORF">CDV28_1414</name>
</gene>
<dbReference type="GO" id="GO:0006817">
    <property type="term" value="P:phosphate ion transport"/>
    <property type="evidence" value="ECO:0007669"/>
    <property type="project" value="UniProtKB-KW"/>
</dbReference>
<accession>A0A521FZ83</accession>
<dbReference type="InterPro" id="IPR026022">
    <property type="entry name" value="PhoU_dom"/>
</dbReference>
<evidence type="ECO:0000256" key="4">
    <source>
        <dbReference type="ARBA" id="ARBA00022448"/>
    </source>
</evidence>
<evidence type="ECO:0000256" key="2">
    <source>
        <dbReference type="ARBA" id="ARBA00008107"/>
    </source>
</evidence>
<evidence type="ECO:0000256" key="3">
    <source>
        <dbReference type="ARBA" id="ARBA00011738"/>
    </source>
</evidence>
<dbReference type="PIRSF" id="PIRSF003107">
    <property type="entry name" value="PhoU"/>
    <property type="match status" value="1"/>
</dbReference>
<evidence type="ECO:0000259" key="9">
    <source>
        <dbReference type="Pfam" id="PF01895"/>
    </source>
</evidence>
<dbReference type="PANTHER" id="PTHR42930:SF3">
    <property type="entry name" value="PHOSPHATE-SPECIFIC TRANSPORT SYSTEM ACCESSORY PROTEIN PHOU"/>
    <property type="match status" value="1"/>
</dbReference>
<evidence type="ECO:0000256" key="1">
    <source>
        <dbReference type="ARBA" id="ARBA00004496"/>
    </source>
</evidence>
<comment type="subcellular location">
    <subcellularLocation>
        <location evidence="1 8">Cytoplasm</location>
    </subcellularLocation>
</comment>
<dbReference type="GO" id="GO:0045936">
    <property type="term" value="P:negative regulation of phosphate metabolic process"/>
    <property type="evidence" value="ECO:0007669"/>
    <property type="project" value="InterPro"/>
</dbReference>
<keyword evidence="6 8" id="KW-0592">Phosphate transport</keyword>
<proteinExistence type="inferred from homology"/>
<evidence type="ECO:0000313" key="10">
    <source>
        <dbReference type="EMBL" id="TAA74055.1"/>
    </source>
</evidence>
<evidence type="ECO:0000256" key="5">
    <source>
        <dbReference type="ARBA" id="ARBA00022490"/>
    </source>
</evidence>
<dbReference type="FunFam" id="1.20.58.220:FF:000004">
    <property type="entry name" value="Phosphate-specific transport system accessory protein PhoU"/>
    <property type="match status" value="1"/>
</dbReference>
<dbReference type="SUPFAM" id="SSF109755">
    <property type="entry name" value="PhoU-like"/>
    <property type="match status" value="1"/>
</dbReference>
<comment type="caution">
    <text evidence="10">The sequence shown here is derived from an EMBL/GenBank/DDBJ whole genome shotgun (WGS) entry which is preliminary data.</text>
</comment>
<protein>
    <recommendedName>
        <fullName evidence="8">Phosphate-specific transport system accessory protein PhoU</fullName>
    </recommendedName>
</protein>
<comment type="similarity">
    <text evidence="2 8">Belongs to the PhoU family.</text>
</comment>
<keyword evidence="5 8" id="KW-0963">Cytoplasm</keyword>
<evidence type="ECO:0000256" key="8">
    <source>
        <dbReference type="PIRNR" id="PIRNR003107"/>
    </source>
</evidence>
<dbReference type="AlphaFoldDB" id="A0A521FZ83"/>
<comment type="function">
    <text evidence="7 8">Plays a role in the regulation of phosphate uptake.</text>
</comment>
<comment type="subunit">
    <text evidence="3 8">Homodimer.</text>
</comment>
<dbReference type="GO" id="GO:0030643">
    <property type="term" value="P:intracellular phosphate ion homeostasis"/>
    <property type="evidence" value="ECO:0007669"/>
    <property type="project" value="InterPro"/>
</dbReference>
<feature type="domain" description="PhoU" evidence="9">
    <location>
        <begin position="17"/>
        <end position="101"/>
    </location>
</feature>
<keyword evidence="11" id="KW-1185">Reference proteome</keyword>
<dbReference type="InterPro" id="IPR028366">
    <property type="entry name" value="PhoU"/>
</dbReference>
<dbReference type="EMBL" id="NQJD01000041">
    <property type="protein sequence ID" value="TAA74055.1"/>
    <property type="molecule type" value="Genomic_DNA"/>
</dbReference>
<evidence type="ECO:0000313" key="11">
    <source>
        <dbReference type="Proteomes" id="UP000316238"/>
    </source>
</evidence>
<evidence type="ECO:0000256" key="6">
    <source>
        <dbReference type="ARBA" id="ARBA00022592"/>
    </source>
</evidence>
<keyword evidence="4 8" id="KW-0813">Transport</keyword>
<organism evidence="10 11">
    <name type="scientific">Candidatus Electronema aureum</name>
    <dbReference type="NCBI Taxonomy" id="2005002"/>
    <lineage>
        <taxon>Bacteria</taxon>
        <taxon>Pseudomonadati</taxon>
        <taxon>Thermodesulfobacteriota</taxon>
        <taxon>Desulfobulbia</taxon>
        <taxon>Desulfobulbales</taxon>
        <taxon>Desulfobulbaceae</taxon>
        <taxon>Candidatus Electronema</taxon>
    </lineage>
</organism>
<dbReference type="Proteomes" id="UP000316238">
    <property type="component" value="Unassembled WGS sequence"/>
</dbReference>
<dbReference type="Gene3D" id="1.20.58.220">
    <property type="entry name" value="Phosphate transport system protein phou homolog 2, domain 2"/>
    <property type="match status" value="2"/>
</dbReference>